<comment type="caution">
    <text evidence="1">The sequence shown here is derived from an EMBL/GenBank/DDBJ whole genome shotgun (WGS) entry which is preliminary data.</text>
</comment>
<evidence type="ECO:0000313" key="1">
    <source>
        <dbReference type="EMBL" id="KAI4808700.1"/>
    </source>
</evidence>
<gene>
    <name evidence="1" type="ORF">KUCAC02_000748</name>
</gene>
<dbReference type="Proteomes" id="UP001057452">
    <property type="component" value="Chromosome 18"/>
</dbReference>
<dbReference type="EMBL" id="CM043802">
    <property type="protein sequence ID" value="KAI4808700.1"/>
    <property type="molecule type" value="Genomic_DNA"/>
</dbReference>
<reference evidence="1" key="1">
    <citation type="submission" date="2022-05" db="EMBL/GenBank/DDBJ databases">
        <title>Chromosome-level genome of Chaenocephalus aceratus.</title>
        <authorList>
            <person name="Park H."/>
        </authorList>
    </citation>
    <scope>NUCLEOTIDE SEQUENCE</scope>
    <source>
        <strain evidence="1">KU_202001</strain>
    </source>
</reference>
<keyword evidence="2" id="KW-1185">Reference proteome</keyword>
<proteinExistence type="predicted"/>
<sequence length="102" mass="11471">MEQRAIGLPMCLSGHGRLNVRGLSEKEIQCITSQWLWGVGIAPDLQCSNAMEADQCQLGTMRLSPSLRPSLLLYWPAQKATEDSLFVDSRLPNPLRTPLWNY</sequence>
<evidence type="ECO:0000313" key="2">
    <source>
        <dbReference type="Proteomes" id="UP001057452"/>
    </source>
</evidence>
<name>A0ACB9W787_CHAAC</name>
<protein>
    <submittedName>
        <fullName evidence="1">Uncharacterized protein</fullName>
    </submittedName>
</protein>
<accession>A0ACB9W787</accession>
<organism evidence="1 2">
    <name type="scientific">Chaenocephalus aceratus</name>
    <name type="common">Blackfin icefish</name>
    <name type="synonym">Chaenichthys aceratus</name>
    <dbReference type="NCBI Taxonomy" id="36190"/>
    <lineage>
        <taxon>Eukaryota</taxon>
        <taxon>Metazoa</taxon>
        <taxon>Chordata</taxon>
        <taxon>Craniata</taxon>
        <taxon>Vertebrata</taxon>
        <taxon>Euteleostomi</taxon>
        <taxon>Actinopterygii</taxon>
        <taxon>Neopterygii</taxon>
        <taxon>Teleostei</taxon>
        <taxon>Neoteleostei</taxon>
        <taxon>Acanthomorphata</taxon>
        <taxon>Eupercaria</taxon>
        <taxon>Perciformes</taxon>
        <taxon>Notothenioidei</taxon>
        <taxon>Channichthyidae</taxon>
        <taxon>Chaenocephalus</taxon>
    </lineage>
</organism>